<proteinExistence type="inferred from homology"/>
<dbReference type="PRINTS" id="PR00385">
    <property type="entry name" value="P450"/>
</dbReference>
<dbReference type="InterPro" id="IPR001128">
    <property type="entry name" value="Cyt_P450"/>
</dbReference>
<comment type="similarity">
    <text evidence="2 9">Belongs to the cytochrome P450 family.</text>
</comment>
<evidence type="ECO:0000256" key="1">
    <source>
        <dbReference type="ARBA" id="ARBA00001971"/>
    </source>
</evidence>
<reference evidence="10" key="1">
    <citation type="journal article" date="2022" name="IScience">
        <title>Evolution of zygomycete secretomes and the origins of terrestrial fungal ecologies.</title>
        <authorList>
            <person name="Chang Y."/>
            <person name="Wang Y."/>
            <person name="Mondo S."/>
            <person name="Ahrendt S."/>
            <person name="Andreopoulos W."/>
            <person name="Barry K."/>
            <person name="Beard J."/>
            <person name="Benny G.L."/>
            <person name="Blankenship S."/>
            <person name="Bonito G."/>
            <person name="Cuomo C."/>
            <person name="Desiro A."/>
            <person name="Gervers K.A."/>
            <person name="Hundley H."/>
            <person name="Kuo A."/>
            <person name="LaButti K."/>
            <person name="Lang B.F."/>
            <person name="Lipzen A."/>
            <person name="O'Donnell K."/>
            <person name="Pangilinan J."/>
            <person name="Reynolds N."/>
            <person name="Sandor L."/>
            <person name="Smith M.E."/>
            <person name="Tsang A."/>
            <person name="Grigoriev I.V."/>
            <person name="Stajich J.E."/>
            <person name="Spatafora J.W."/>
        </authorList>
    </citation>
    <scope>NUCLEOTIDE SEQUENCE</scope>
    <source>
        <strain evidence="10">RSA 2281</strain>
    </source>
</reference>
<evidence type="ECO:0000256" key="5">
    <source>
        <dbReference type="ARBA" id="ARBA00023002"/>
    </source>
</evidence>
<evidence type="ECO:0000256" key="9">
    <source>
        <dbReference type="RuleBase" id="RU000461"/>
    </source>
</evidence>
<dbReference type="PANTHER" id="PTHR24305">
    <property type="entry name" value="CYTOCHROME P450"/>
    <property type="match status" value="1"/>
</dbReference>
<evidence type="ECO:0000256" key="3">
    <source>
        <dbReference type="ARBA" id="ARBA00022617"/>
    </source>
</evidence>
<keyword evidence="3 8" id="KW-0349">Heme</keyword>
<dbReference type="InterPro" id="IPR036396">
    <property type="entry name" value="Cyt_P450_sf"/>
</dbReference>
<keyword evidence="6 8" id="KW-0408">Iron</keyword>
<evidence type="ECO:0000313" key="10">
    <source>
        <dbReference type="EMBL" id="KAI9277181.1"/>
    </source>
</evidence>
<dbReference type="GO" id="GO:0016705">
    <property type="term" value="F:oxidoreductase activity, acting on paired donors, with incorporation or reduction of molecular oxygen"/>
    <property type="evidence" value="ECO:0007669"/>
    <property type="project" value="InterPro"/>
</dbReference>
<organism evidence="10 11">
    <name type="scientific">Phascolomyces articulosus</name>
    <dbReference type="NCBI Taxonomy" id="60185"/>
    <lineage>
        <taxon>Eukaryota</taxon>
        <taxon>Fungi</taxon>
        <taxon>Fungi incertae sedis</taxon>
        <taxon>Mucoromycota</taxon>
        <taxon>Mucoromycotina</taxon>
        <taxon>Mucoromycetes</taxon>
        <taxon>Mucorales</taxon>
        <taxon>Lichtheimiaceae</taxon>
        <taxon>Phascolomyces</taxon>
    </lineage>
</organism>
<dbReference type="InterPro" id="IPR050121">
    <property type="entry name" value="Cytochrome_P450_monoxygenase"/>
</dbReference>
<evidence type="ECO:0000256" key="4">
    <source>
        <dbReference type="ARBA" id="ARBA00022723"/>
    </source>
</evidence>
<evidence type="ECO:0000256" key="2">
    <source>
        <dbReference type="ARBA" id="ARBA00010617"/>
    </source>
</evidence>
<sequence>MDISTISKQLGSSTTEIIKVLFNLKQDDYKKAGASTLIIIAAYVVASKINTAYFGPLANIPGPKAFKFYDMTYSRDFSNPEGTSWRNFKEWQEQYGEVVRLGPSSICVSNKEMLRQVLLKDDLPKGPRYEEFNRISITLFSTTDKSFHKQRRRVLSPAFSVKYINGLEHFMLSTLTCFVNRIDRDIESTRLLVNDNGFGQVDIWKVLAYLALDIIGETAFGETFNMLETNDHFVPHIIASNLKLSSLLGHRPYATMLKILFSFGSIWRANLRLREFMRQIVLRRLDGGEKARRNDILQILIDTQNAKEEQDRMSEEDIAKETVLFLIAGSDTTSNTTGFAVIELLNNPETFAKLRAEIDAIPMRPDQKLLEHEQLKKLPYLNAVINENLRLNPISADLIQRRADKDMLLNRDLFVPKNTVIYSNPYRTHLDPKYWPEPTKFIPERWLEGSDIPADTDAFFPFSVGTRNCIGKGMAMMQMRLSLANLTKFYDFKAIPEEMEKSGERLSFITWTMESDSFKALMKRREA</sequence>
<evidence type="ECO:0000256" key="8">
    <source>
        <dbReference type="PIRSR" id="PIRSR602401-1"/>
    </source>
</evidence>
<keyword evidence="5 9" id="KW-0560">Oxidoreductase</keyword>
<dbReference type="Pfam" id="PF00067">
    <property type="entry name" value="p450"/>
    <property type="match status" value="1"/>
</dbReference>
<dbReference type="AlphaFoldDB" id="A0AAD5KB50"/>
<dbReference type="PROSITE" id="PS00086">
    <property type="entry name" value="CYTOCHROME_P450"/>
    <property type="match status" value="1"/>
</dbReference>
<evidence type="ECO:0000256" key="6">
    <source>
        <dbReference type="ARBA" id="ARBA00023004"/>
    </source>
</evidence>
<dbReference type="GO" id="GO:0004497">
    <property type="term" value="F:monooxygenase activity"/>
    <property type="evidence" value="ECO:0007669"/>
    <property type="project" value="UniProtKB-KW"/>
</dbReference>
<protein>
    <submittedName>
        <fullName evidence="10">Cytochrome P450</fullName>
    </submittedName>
</protein>
<dbReference type="GO" id="GO:0005506">
    <property type="term" value="F:iron ion binding"/>
    <property type="evidence" value="ECO:0007669"/>
    <property type="project" value="InterPro"/>
</dbReference>
<dbReference type="EMBL" id="JAIXMP010000002">
    <property type="protein sequence ID" value="KAI9277181.1"/>
    <property type="molecule type" value="Genomic_DNA"/>
</dbReference>
<comment type="caution">
    <text evidence="10">The sequence shown here is derived from an EMBL/GenBank/DDBJ whole genome shotgun (WGS) entry which is preliminary data.</text>
</comment>
<evidence type="ECO:0000313" key="11">
    <source>
        <dbReference type="Proteomes" id="UP001209540"/>
    </source>
</evidence>
<dbReference type="Proteomes" id="UP001209540">
    <property type="component" value="Unassembled WGS sequence"/>
</dbReference>
<reference evidence="10" key="2">
    <citation type="submission" date="2023-02" db="EMBL/GenBank/DDBJ databases">
        <authorList>
            <consortium name="DOE Joint Genome Institute"/>
            <person name="Mondo S.J."/>
            <person name="Chang Y."/>
            <person name="Wang Y."/>
            <person name="Ahrendt S."/>
            <person name="Andreopoulos W."/>
            <person name="Barry K."/>
            <person name="Beard J."/>
            <person name="Benny G.L."/>
            <person name="Blankenship S."/>
            <person name="Bonito G."/>
            <person name="Cuomo C."/>
            <person name="Desiro A."/>
            <person name="Gervers K.A."/>
            <person name="Hundley H."/>
            <person name="Kuo A."/>
            <person name="LaButti K."/>
            <person name="Lang B.F."/>
            <person name="Lipzen A."/>
            <person name="O'Donnell K."/>
            <person name="Pangilinan J."/>
            <person name="Reynolds N."/>
            <person name="Sandor L."/>
            <person name="Smith M.W."/>
            <person name="Tsang A."/>
            <person name="Grigoriev I.V."/>
            <person name="Stajich J.E."/>
            <person name="Spatafora J.W."/>
        </authorList>
    </citation>
    <scope>NUCLEOTIDE SEQUENCE</scope>
    <source>
        <strain evidence="10">RSA 2281</strain>
    </source>
</reference>
<comment type="cofactor">
    <cofactor evidence="1 8">
        <name>heme</name>
        <dbReference type="ChEBI" id="CHEBI:30413"/>
    </cofactor>
</comment>
<dbReference type="InterPro" id="IPR017972">
    <property type="entry name" value="Cyt_P450_CS"/>
</dbReference>
<gene>
    <name evidence="10" type="ORF">BDA99DRAFT_567999</name>
</gene>
<feature type="binding site" description="axial binding residue" evidence="8">
    <location>
        <position position="469"/>
    </location>
    <ligand>
        <name>heme</name>
        <dbReference type="ChEBI" id="CHEBI:30413"/>
    </ligand>
    <ligandPart>
        <name>Fe</name>
        <dbReference type="ChEBI" id="CHEBI:18248"/>
    </ligandPart>
</feature>
<keyword evidence="11" id="KW-1185">Reference proteome</keyword>
<dbReference type="GO" id="GO:0020037">
    <property type="term" value="F:heme binding"/>
    <property type="evidence" value="ECO:0007669"/>
    <property type="project" value="InterPro"/>
</dbReference>
<dbReference type="PRINTS" id="PR00463">
    <property type="entry name" value="EP450I"/>
</dbReference>
<dbReference type="InterPro" id="IPR002401">
    <property type="entry name" value="Cyt_P450_E_grp-I"/>
</dbReference>
<keyword evidence="7 9" id="KW-0503">Monooxygenase</keyword>
<accession>A0AAD5KB50</accession>
<dbReference type="Gene3D" id="1.10.630.10">
    <property type="entry name" value="Cytochrome P450"/>
    <property type="match status" value="1"/>
</dbReference>
<keyword evidence="4 8" id="KW-0479">Metal-binding</keyword>
<evidence type="ECO:0000256" key="7">
    <source>
        <dbReference type="ARBA" id="ARBA00023033"/>
    </source>
</evidence>
<name>A0AAD5KB50_9FUNG</name>
<dbReference type="SUPFAM" id="SSF48264">
    <property type="entry name" value="Cytochrome P450"/>
    <property type="match status" value="1"/>
</dbReference>
<dbReference type="PANTHER" id="PTHR24305:SF29">
    <property type="entry name" value="BENZOATE-PARA-HYDROXYLASE"/>
    <property type="match status" value="1"/>
</dbReference>